<evidence type="ECO:0000256" key="4">
    <source>
        <dbReference type="ARBA" id="ARBA00023004"/>
    </source>
</evidence>
<dbReference type="GO" id="GO:0051539">
    <property type="term" value="F:4 iron, 4 sulfur cluster binding"/>
    <property type="evidence" value="ECO:0007669"/>
    <property type="project" value="UniProtKB-KW"/>
</dbReference>
<dbReference type="Gene3D" id="3.50.50.60">
    <property type="entry name" value="FAD/NAD(P)-binding domain"/>
    <property type="match status" value="1"/>
</dbReference>
<dbReference type="GO" id="GO:0046872">
    <property type="term" value="F:metal ion binding"/>
    <property type="evidence" value="ECO:0007669"/>
    <property type="project" value="UniProtKB-KW"/>
</dbReference>
<name>A0A927BVR1_9BACL</name>
<evidence type="ECO:0000256" key="6">
    <source>
        <dbReference type="SAM" id="MobiDB-lite"/>
    </source>
</evidence>
<dbReference type="GO" id="GO:0016491">
    <property type="term" value="F:oxidoreductase activity"/>
    <property type="evidence" value="ECO:0007669"/>
    <property type="project" value="UniProtKB-KW"/>
</dbReference>
<evidence type="ECO:0000256" key="2">
    <source>
        <dbReference type="ARBA" id="ARBA00022723"/>
    </source>
</evidence>
<keyword evidence="5" id="KW-0411">Iron-sulfur</keyword>
<dbReference type="Pfam" id="PF12831">
    <property type="entry name" value="FAD_oxidored"/>
    <property type="match status" value="1"/>
</dbReference>
<dbReference type="Proteomes" id="UP000621560">
    <property type="component" value="Unassembled WGS sequence"/>
</dbReference>
<accession>A0A927BVR1</accession>
<comment type="caution">
    <text evidence="7">The sequence shown here is derived from an EMBL/GenBank/DDBJ whole genome shotgun (WGS) entry which is preliminary data.</text>
</comment>
<dbReference type="EMBL" id="JACXIZ010000026">
    <property type="protein sequence ID" value="MBD2846635.1"/>
    <property type="molecule type" value="Genomic_DNA"/>
</dbReference>
<dbReference type="RefSeq" id="WP_190919216.1">
    <property type="nucleotide sequence ID" value="NZ_JACXIZ010000026.1"/>
</dbReference>
<evidence type="ECO:0000313" key="7">
    <source>
        <dbReference type="EMBL" id="MBD2846635.1"/>
    </source>
</evidence>
<dbReference type="PANTHER" id="PTHR43498:SF1">
    <property type="entry name" value="COB--COM HETERODISULFIDE REDUCTASE IRON-SULFUR SUBUNIT A"/>
    <property type="match status" value="1"/>
</dbReference>
<organism evidence="7 8">
    <name type="scientific">Paenibacillus sabuli</name>
    <dbReference type="NCBI Taxonomy" id="2772509"/>
    <lineage>
        <taxon>Bacteria</taxon>
        <taxon>Bacillati</taxon>
        <taxon>Bacillota</taxon>
        <taxon>Bacilli</taxon>
        <taxon>Bacillales</taxon>
        <taxon>Paenibacillaceae</taxon>
        <taxon>Paenibacillus</taxon>
    </lineage>
</organism>
<feature type="region of interest" description="Disordered" evidence="6">
    <location>
        <begin position="1"/>
        <end position="24"/>
    </location>
</feature>
<dbReference type="AlphaFoldDB" id="A0A927BVR1"/>
<gene>
    <name evidence="7" type="ORF">IDH44_15655</name>
</gene>
<dbReference type="SUPFAM" id="SSF51905">
    <property type="entry name" value="FAD/NAD(P)-binding domain"/>
    <property type="match status" value="1"/>
</dbReference>
<evidence type="ECO:0000256" key="1">
    <source>
        <dbReference type="ARBA" id="ARBA00022485"/>
    </source>
</evidence>
<evidence type="ECO:0000313" key="8">
    <source>
        <dbReference type="Proteomes" id="UP000621560"/>
    </source>
</evidence>
<protein>
    <submittedName>
        <fullName evidence="7">FAD-dependent oxidoreductase</fullName>
    </submittedName>
</protein>
<keyword evidence="1" id="KW-0004">4Fe-4S</keyword>
<evidence type="ECO:0000256" key="5">
    <source>
        <dbReference type="ARBA" id="ARBA00023014"/>
    </source>
</evidence>
<keyword evidence="3" id="KW-0560">Oxidoreductase</keyword>
<evidence type="ECO:0000256" key="3">
    <source>
        <dbReference type="ARBA" id="ARBA00023002"/>
    </source>
</evidence>
<keyword evidence="4" id="KW-0408">Iron</keyword>
<dbReference type="InterPro" id="IPR036188">
    <property type="entry name" value="FAD/NAD-bd_sf"/>
</dbReference>
<keyword evidence="2" id="KW-0479">Metal-binding</keyword>
<sequence>MNPLIQSNAIPAAGASPARPLDPGTTQALEAQVLVAGGGMTGVATALAAARGGASVILCQDRPVLGGNASSEIRMNVSGASIKGTPLASERRESGIIEEIMLECSVRNPQRSASMLDLILYEKCRAEPGLTLLLNTTVTDVRMDGDRIASVYAARESTEDRFLLTADLYADCTGDGRLGYEAGAAFTTGREAEEEYGEPAAGPNRDSHRLGSSLLFQTRDMGRPMPFEAPPWARRFTEEDLRLREHSKWEYGYWWVEFGGMRDTIKDNEAIRDELLAIMLGVWDHIKNSGHHPESANWALDWFGFVPGKRESRRFLGRHVLTQRDLEEAEPFADTVAYGGWPLDTHPPQGIDAAGEEPAKQPYAPYLYSIPLGAMISRNVANLTFAGRNLSATHIAFSSTRVMATCAAMGEGLGTFAALAAAAGLPPGRASQDAALIRRTQQRLLRQGAYLPGHALEGNLGRLAQVRASSEQPDGPAANVVSGHTRAVHGPHGARPELAPPGTHRWMAAPDDPSPWLELTWPEPVDVRGITVVLDTGLHRRLMLCHLDALQEEMGWGRPQPEALRAWRLVAETADGTTRTIAEVQGNYQRMRRFEAELRGLRRLRLEALETNGLDHARVVELFCE</sequence>
<proteinExistence type="predicted"/>
<keyword evidence="8" id="KW-1185">Reference proteome</keyword>
<dbReference type="InterPro" id="IPR039650">
    <property type="entry name" value="HdrA-like"/>
</dbReference>
<reference evidence="7" key="1">
    <citation type="submission" date="2020-09" db="EMBL/GenBank/DDBJ databases">
        <title>A novel bacterium of genus Paenibacillus, isolated from South China Sea.</title>
        <authorList>
            <person name="Huang H."/>
            <person name="Mo K."/>
            <person name="Hu Y."/>
        </authorList>
    </citation>
    <scope>NUCLEOTIDE SEQUENCE</scope>
    <source>
        <strain evidence="7">IB182496</strain>
    </source>
</reference>
<dbReference type="PANTHER" id="PTHR43498">
    <property type="entry name" value="FERREDOXIN:COB-COM HETERODISULFIDE REDUCTASE SUBUNIT A"/>
    <property type="match status" value="1"/>
</dbReference>